<dbReference type="SUPFAM" id="SSF54427">
    <property type="entry name" value="NTF2-like"/>
    <property type="match status" value="1"/>
</dbReference>
<dbReference type="Gene3D" id="3.10.450.50">
    <property type="match status" value="1"/>
</dbReference>
<protein>
    <recommendedName>
        <fullName evidence="3">DUF4440 domain-containing protein</fullName>
    </recommendedName>
</protein>
<dbReference type="InterPro" id="IPR032710">
    <property type="entry name" value="NTF2-like_dom_sf"/>
</dbReference>
<dbReference type="Proteomes" id="UP000549971">
    <property type="component" value="Unassembled WGS sequence"/>
</dbReference>
<reference evidence="1 2" key="1">
    <citation type="submission" date="2020-08" db="EMBL/GenBank/DDBJ databases">
        <title>Sequencing the genomes of 1000 actinobacteria strains.</title>
        <authorList>
            <person name="Klenk H.-P."/>
        </authorList>
    </citation>
    <scope>NUCLEOTIDE SEQUENCE [LARGE SCALE GENOMIC DNA]</scope>
    <source>
        <strain evidence="1 2">DSM 28967</strain>
    </source>
</reference>
<gene>
    <name evidence="1" type="ORF">HDA39_001365</name>
</gene>
<dbReference type="PIRSF" id="PIRSF029394">
    <property type="entry name" value="UCP029394"/>
    <property type="match status" value="1"/>
</dbReference>
<name>A0A7W9MSE1_9ACTN</name>
<evidence type="ECO:0000313" key="2">
    <source>
        <dbReference type="Proteomes" id="UP000549971"/>
    </source>
</evidence>
<dbReference type="AlphaFoldDB" id="A0A7W9MSE1"/>
<dbReference type="InterPro" id="IPR016918">
    <property type="entry name" value="UCP029394"/>
</dbReference>
<sequence length="126" mass="13961">MIEAEIVRHHQDLARWLGTEAEPGLLDTFRQMHRPEFSLVAVDGTRLGLAELSDALAGARNAVPGLTIGIEEYELVIRTDQVVVCRFLERHSVGESRRVTAVLTPDESARYGVRWLSVHETATGLG</sequence>
<accession>A0A7W9MSE1</accession>
<keyword evidence="2" id="KW-1185">Reference proteome</keyword>
<evidence type="ECO:0000313" key="1">
    <source>
        <dbReference type="EMBL" id="MBB5834631.1"/>
    </source>
</evidence>
<comment type="caution">
    <text evidence="1">The sequence shown here is derived from an EMBL/GenBank/DDBJ whole genome shotgun (WGS) entry which is preliminary data.</text>
</comment>
<dbReference type="EMBL" id="JACHMY010000001">
    <property type="protein sequence ID" value="MBB5834631.1"/>
    <property type="molecule type" value="Genomic_DNA"/>
</dbReference>
<proteinExistence type="predicted"/>
<organism evidence="1 2">
    <name type="scientific">Kribbella italica</name>
    <dbReference type="NCBI Taxonomy" id="1540520"/>
    <lineage>
        <taxon>Bacteria</taxon>
        <taxon>Bacillati</taxon>
        <taxon>Actinomycetota</taxon>
        <taxon>Actinomycetes</taxon>
        <taxon>Propionibacteriales</taxon>
        <taxon>Kribbellaceae</taxon>
        <taxon>Kribbella</taxon>
    </lineage>
</organism>
<evidence type="ECO:0008006" key="3">
    <source>
        <dbReference type="Google" id="ProtNLM"/>
    </source>
</evidence>
<dbReference type="RefSeq" id="WP_184794376.1">
    <property type="nucleotide sequence ID" value="NZ_JACHMY010000001.1"/>
</dbReference>